<keyword evidence="5" id="KW-0238">DNA-binding</keyword>
<dbReference type="Pfam" id="PF14487">
    <property type="entry name" value="DarT"/>
    <property type="match status" value="1"/>
</dbReference>
<dbReference type="GO" id="GO:0003677">
    <property type="term" value="F:DNA binding"/>
    <property type="evidence" value="ECO:0007669"/>
    <property type="project" value="UniProtKB-KW"/>
</dbReference>
<evidence type="ECO:0000313" key="7">
    <source>
        <dbReference type="EMBL" id="KAA6311196.1"/>
    </source>
</evidence>
<dbReference type="PROSITE" id="PS52018">
    <property type="entry name" value="DART"/>
    <property type="match status" value="1"/>
</dbReference>
<dbReference type="AlphaFoldDB" id="A0A5J4PNL2"/>
<gene>
    <name evidence="7" type="ORF">EZS27_037630</name>
</gene>
<organism evidence="7">
    <name type="scientific">termite gut metagenome</name>
    <dbReference type="NCBI Taxonomy" id="433724"/>
    <lineage>
        <taxon>unclassified sequences</taxon>
        <taxon>metagenomes</taxon>
        <taxon>organismal metagenomes</taxon>
    </lineage>
</organism>
<evidence type="ECO:0000256" key="5">
    <source>
        <dbReference type="ARBA" id="ARBA00023125"/>
    </source>
</evidence>
<dbReference type="GO" id="GO:0016757">
    <property type="term" value="F:glycosyltransferase activity"/>
    <property type="evidence" value="ECO:0007669"/>
    <property type="project" value="UniProtKB-KW"/>
</dbReference>
<keyword evidence="2" id="KW-0328">Glycosyltransferase</keyword>
<keyword evidence="1" id="KW-1277">Toxin-antitoxin system</keyword>
<protein>
    <recommendedName>
        <fullName evidence="6">DarT domain-containing protein</fullName>
    </recommendedName>
</protein>
<evidence type="ECO:0000259" key="6">
    <source>
        <dbReference type="PROSITE" id="PS52018"/>
    </source>
</evidence>
<reference evidence="7" key="1">
    <citation type="submission" date="2019-03" db="EMBL/GenBank/DDBJ databases">
        <title>Single cell metagenomics reveals metabolic interactions within the superorganism composed of flagellate Streblomastix strix and complex community of Bacteroidetes bacteria on its surface.</title>
        <authorList>
            <person name="Treitli S.C."/>
            <person name="Kolisko M."/>
            <person name="Husnik F."/>
            <person name="Keeling P."/>
            <person name="Hampl V."/>
        </authorList>
    </citation>
    <scope>NUCLEOTIDE SEQUENCE</scope>
    <source>
        <strain evidence="7">STM</strain>
    </source>
</reference>
<comment type="caution">
    <text evidence="7">The sequence shown here is derived from an EMBL/GenBank/DDBJ whole genome shotgun (WGS) entry which is preliminary data.</text>
</comment>
<evidence type="ECO:0000256" key="4">
    <source>
        <dbReference type="ARBA" id="ARBA00022695"/>
    </source>
</evidence>
<feature type="domain" description="DarT" evidence="6">
    <location>
        <begin position="6"/>
        <end position="215"/>
    </location>
</feature>
<proteinExistence type="predicted"/>
<keyword evidence="3" id="KW-0808">Transferase</keyword>
<dbReference type="GO" id="GO:0016779">
    <property type="term" value="F:nucleotidyltransferase activity"/>
    <property type="evidence" value="ECO:0007669"/>
    <property type="project" value="UniProtKB-KW"/>
</dbReference>
<dbReference type="InterPro" id="IPR029494">
    <property type="entry name" value="DarT"/>
</dbReference>
<accession>A0A5J4PNL2</accession>
<evidence type="ECO:0000256" key="1">
    <source>
        <dbReference type="ARBA" id="ARBA00022649"/>
    </source>
</evidence>
<keyword evidence="4" id="KW-0548">Nucleotidyltransferase</keyword>
<evidence type="ECO:0000256" key="2">
    <source>
        <dbReference type="ARBA" id="ARBA00022676"/>
    </source>
</evidence>
<name>A0A5J4PNL2_9ZZZZ</name>
<sequence length="215" mass="24584">MELKDIFLYRMTHIKNIPHTLRHGITHKNSPNANPDYVDIGDMSLISTRNTKKVYINHGDLEGSRILLGDFIPFYLGVKMPMLYVVQCGGNFVEKPTPPSDIIYLVCPILKVIRVQNNYYYTNGHATESFTSFFDKSMINELPEQVNWQAITAKYWGGDDNLTLKWQKQAEFLAENDIPPHLITNFGCYNDSAKNKLTEIGVDASTIKIIPNAYY</sequence>
<dbReference type="EMBL" id="SNRY01007056">
    <property type="protein sequence ID" value="KAA6311196.1"/>
    <property type="molecule type" value="Genomic_DNA"/>
</dbReference>
<evidence type="ECO:0000256" key="3">
    <source>
        <dbReference type="ARBA" id="ARBA00022679"/>
    </source>
</evidence>